<dbReference type="CDD" id="cd01949">
    <property type="entry name" value="GGDEF"/>
    <property type="match status" value="1"/>
</dbReference>
<keyword evidence="5" id="KW-1185">Reference proteome</keyword>
<dbReference type="GO" id="GO:0043709">
    <property type="term" value="P:cell adhesion involved in single-species biofilm formation"/>
    <property type="evidence" value="ECO:0007669"/>
    <property type="project" value="TreeGrafter"/>
</dbReference>
<dbReference type="PANTHER" id="PTHR45138">
    <property type="entry name" value="REGULATORY COMPONENTS OF SENSORY TRANSDUCTION SYSTEM"/>
    <property type="match status" value="1"/>
</dbReference>
<dbReference type="Proteomes" id="UP000515679">
    <property type="component" value="Chromosome"/>
</dbReference>
<dbReference type="SUPFAM" id="SSF55785">
    <property type="entry name" value="PYP-like sensor domain (PAS domain)"/>
    <property type="match status" value="1"/>
</dbReference>
<dbReference type="NCBIfam" id="TIGR00254">
    <property type="entry name" value="GGDEF"/>
    <property type="match status" value="1"/>
</dbReference>
<gene>
    <name evidence="4" type="ORF">FPL14_09720</name>
</gene>
<dbReference type="GO" id="GO:1902201">
    <property type="term" value="P:negative regulation of bacterial-type flagellum-dependent cell motility"/>
    <property type="evidence" value="ECO:0007669"/>
    <property type="project" value="TreeGrafter"/>
</dbReference>
<dbReference type="RefSeq" id="WP_182302798.1">
    <property type="nucleotide sequence ID" value="NZ_CP041969.1"/>
</dbReference>
<dbReference type="PANTHER" id="PTHR45138:SF9">
    <property type="entry name" value="DIGUANYLATE CYCLASE DGCM-RELATED"/>
    <property type="match status" value="1"/>
</dbReference>
<accession>A0A7G5BWV5</accession>
<evidence type="ECO:0000313" key="5">
    <source>
        <dbReference type="Proteomes" id="UP000515679"/>
    </source>
</evidence>
<dbReference type="Pfam" id="PF13426">
    <property type="entry name" value="PAS_9"/>
    <property type="match status" value="1"/>
</dbReference>
<dbReference type="SUPFAM" id="SSF55073">
    <property type="entry name" value="Nucleotide cyclase"/>
    <property type="match status" value="1"/>
</dbReference>
<dbReference type="EMBL" id="CP041969">
    <property type="protein sequence ID" value="QMV41439.1"/>
    <property type="molecule type" value="Genomic_DNA"/>
</dbReference>
<feature type="coiled-coil region" evidence="1">
    <location>
        <begin position="112"/>
        <end position="164"/>
    </location>
</feature>
<feature type="domain" description="GGDEF" evidence="3">
    <location>
        <begin position="195"/>
        <end position="323"/>
    </location>
</feature>
<organism evidence="4 5">
    <name type="scientific">Cohnella cholangitidis</name>
    <dbReference type="NCBI Taxonomy" id="2598458"/>
    <lineage>
        <taxon>Bacteria</taxon>
        <taxon>Bacillati</taxon>
        <taxon>Bacillota</taxon>
        <taxon>Bacilli</taxon>
        <taxon>Bacillales</taxon>
        <taxon>Paenibacillaceae</taxon>
        <taxon>Cohnella</taxon>
    </lineage>
</organism>
<dbReference type="PROSITE" id="PS50887">
    <property type="entry name" value="GGDEF"/>
    <property type="match status" value="1"/>
</dbReference>
<feature type="compositionally biased region" description="Polar residues" evidence="2">
    <location>
        <begin position="324"/>
        <end position="333"/>
    </location>
</feature>
<dbReference type="SMART" id="SM00267">
    <property type="entry name" value="GGDEF"/>
    <property type="match status" value="1"/>
</dbReference>
<dbReference type="Gene3D" id="3.30.70.270">
    <property type="match status" value="1"/>
</dbReference>
<dbReference type="InterPro" id="IPR035965">
    <property type="entry name" value="PAS-like_dom_sf"/>
</dbReference>
<evidence type="ECO:0000256" key="1">
    <source>
        <dbReference type="SAM" id="Coils"/>
    </source>
</evidence>
<dbReference type="InterPro" id="IPR000014">
    <property type="entry name" value="PAS"/>
</dbReference>
<feature type="region of interest" description="Disordered" evidence="2">
    <location>
        <begin position="310"/>
        <end position="333"/>
    </location>
</feature>
<protein>
    <submittedName>
        <fullName evidence="4">Diguanylate cyclase</fullName>
    </submittedName>
</protein>
<name>A0A7G5BWV5_9BACL</name>
<keyword evidence="1" id="KW-0175">Coiled coil</keyword>
<evidence type="ECO:0000259" key="3">
    <source>
        <dbReference type="PROSITE" id="PS50887"/>
    </source>
</evidence>
<dbReference type="Pfam" id="PF00990">
    <property type="entry name" value="GGDEF"/>
    <property type="match status" value="1"/>
</dbReference>
<dbReference type="FunFam" id="3.30.70.270:FF:000001">
    <property type="entry name" value="Diguanylate cyclase domain protein"/>
    <property type="match status" value="1"/>
</dbReference>
<evidence type="ECO:0000256" key="2">
    <source>
        <dbReference type="SAM" id="MobiDB-lite"/>
    </source>
</evidence>
<dbReference type="InterPro" id="IPR000160">
    <property type="entry name" value="GGDEF_dom"/>
</dbReference>
<dbReference type="CDD" id="cd00130">
    <property type="entry name" value="PAS"/>
    <property type="match status" value="1"/>
</dbReference>
<dbReference type="NCBIfam" id="TIGR00229">
    <property type="entry name" value="sensory_box"/>
    <property type="match status" value="1"/>
</dbReference>
<dbReference type="KEGG" id="cchl:FPL14_09720"/>
<proteinExistence type="predicted"/>
<dbReference type="InterPro" id="IPR043128">
    <property type="entry name" value="Rev_trsase/Diguanyl_cyclase"/>
</dbReference>
<evidence type="ECO:0000313" key="4">
    <source>
        <dbReference type="EMBL" id="QMV41439.1"/>
    </source>
</evidence>
<dbReference type="InterPro" id="IPR050469">
    <property type="entry name" value="Diguanylate_Cyclase"/>
</dbReference>
<dbReference type="GO" id="GO:0005886">
    <property type="term" value="C:plasma membrane"/>
    <property type="evidence" value="ECO:0007669"/>
    <property type="project" value="TreeGrafter"/>
</dbReference>
<dbReference type="InterPro" id="IPR029787">
    <property type="entry name" value="Nucleotide_cyclase"/>
</dbReference>
<sequence>MDDQLNYAPCGFITLTNTGIISDANQTLLNLLQYDRGDLLGQHIENVMNVANKIFFHTYFYPFIQLNGYVNEIYLTLKNKVGAEVPVLLNGVRKERDGESYIDCVLIEMRKRIEYERDMLNSKRKLEELNKAKDEAHETLKALNEEFERKQEELIKLNQSLEAQASTDGLTGVKNRRAFQESLAGSLSLFNRLQIPFSLLLLDIDFFKRINDTYGHPVGDEILRKLAKTMQAQARESDIVARYGGEEFAIILPDANRDNAILIAERYRREIEQADWGGYPVTVSVGAATVSEDDSDETLIVKADQALYTSKSRGRNRVTHSDDLSPQEQGGAD</sequence>
<dbReference type="GO" id="GO:0052621">
    <property type="term" value="F:diguanylate cyclase activity"/>
    <property type="evidence" value="ECO:0007669"/>
    <property type="project" value="TreeGrafter"/>
</dbReference>
<dbReference type="AlphaFoldDB" id="A0A7G5BWV5"/>
<reference evidence="4 5" key="1">
    <citation type="submission" date="2019-07" db="EMBL/GenBank/DDBJ databases">
        <authorList>
            <person name="Kim J.K."/>
            <person name="Cheong H.-M."/>
            <person name="Choi Y."/>
            <person name="Hwang K.J."/>
            <person name="Lee S."/>
            <person name="Choi C."/>
        </authorList>
    </citation>
    <scope>NUCLEOTIDE SEQUENCE [LARGE SCALE GENOMIC DNA]</scope>
    <source>
        <strain evidence="4 5">KS 22</strain>
    </source>
</reference>
<dbReference type="Gene3D" id="3.30.450.20">
    <property type="entry name" value="PAS domain"/>
    <property type="match status" value="1"/>
</dbReference>